<proteinExistence type="predicted"/>
<evidence type="ECO:0000313" key="1">
    <source>
        <dbReference type="EMBL" id="KAF7360307.1"/>
    </source>
</evidence>
<accession>A0A8H6YKL3</accession>
<name>A0A8H6YKL3_9AGAR</name>
<comment type="caution">
    <text evidence="1">The sequence shown here is derived from an EMBL/GenBank/DDBJ whole genome shotgun (WGS) entry which is preliminary data.</text>
</comment>
<dbReference type="InterPro" id="IPR040521">
    <property type="entry name" value="KDZ"/>
</dbReference>
<dbReference type="AlphaFoldDB" id="A0A8H6YKL3"/>
<dbReference type="Pfam" id="PF18758">
    <property type="entry name" value="KDZ"/>
    <property type="match status" value="1"/>
</dbReference>
<evidence type="ECO:0000313" key="2">
    <source>
        <dbReference type="Proteomes" id="UP000620124"/>
    </source>
</evidence>
<protein>
    <submittedName>
        <fullName evidence="1">CxC2 domain-containing protein</fullName>
    </submittedName>
</protein>
<reference evidence="1" key="1">
    <citation type="submission" date="2020-05" db="EMBL/GenBank/DDBJ databases">
        <title>Mycena genomes resolve the evolution of fungal bioluminescence.</title>
        <authorList>
            <person name="Tsai I.J."/>
        </authorList>
    </citation>
    <scope>NUCLEOTIDE SEQUENCE</scope>
    <source>
        <strain evidence="1">CCC161011</strain>
    </source>
</reference>
<sequence length="377" mass="43222">MPEKMRLQLAESDIWWKMWGAGMSHGEGVEQNWAFSNGAAASTRLMGPGSCQATLEDVFGFHNYDRLLAMHCVLPKRLAVNIKEATTHKTAFKSFTKGLEEARPWEVAEWRAWVKRWESTQHIDTSDSPFELKEEVMTLCKIQEKIATEEYICTEDGIEVEREHSPGSFITMGLELEQTQRKLAVDIHAIKDPSPSQRLAIIKRRTALLKSIYKFQQVQQVYMPSVRGMLNDAQRQMFNGNGEQVPEATRLFMPSEITDTTIRGRVCAIGLAEVEERMREGEASEALEGVRVGLRMRTMTNRYKLRNYTSQGMMKKGQGLLRQINIRIHITKLRYRYSRAALLVLRGHGGWEERLCVLKDDDVHALNECVLTEEEKA</sequence>
<dbReference type="EMBL" id="JACAZI010000005">
    <property type="protein sequence ID" value="KAF7360307.1"/>
    <property type="molecule type" value="Genomic_DNA"/>
</dbReference>
<gene>
    <name evidence="1" type="ORF">MVEN_00760200</name>
</gene>
<keyword evidence="2" id="KW-1185">Reference proteome</keyword>
<dbReference type="OrthoDB" id="3232711at2759"/>
<dbReference type="Proteomes" id="UP000620124">
    <property type="component" value="Unassembled WGS sequence"/>
</dbReference>
<organism evidence="1 2">
    <name type="scientific">Mycena venus</name>
    <dbReference type="NCBI Taxonomy" id="2733690"/>
    <lineage>
        <taxon>Eukaryota</taxon>
        <taxon>Fungi</taxon>
        <taxon>Dikarya</taxon>
        <taxon>Basidiomycota</taxon>
        <taxon>Agaricomycotina</taxon>
        <taxon>Agaricomycetes</taxon>
        <taxon>Agaricomycetidae</taxon>
        <taxon>Agaricales</taxon>
        <taxon>Marasmiineae</taxon>
        <taxon>Mycenaceae</taxon>
        <taxon>Mycena</taxon>
    </lineage>
</organism>